<dbReference type="AlphaFoldDB" id="A0A4Q4TGL1"/>
<dbReference type="EMBL" id="QJNU01000145">
    <property type="protein sequence ID" value="RYP06016.1"/>
    <property type="molecule type" value="Genomic_DNA"/>
</dbReference>
<comment type="caution">
    <text evidence="2">The sequence shown here is derived from an EMBL/GenBank/DDBJ whole genome shotgun (WGS) entry which is preliminary data.</text>
</comment>
<feature type="compositionally biased region" description="Basic residues" evidence="1">
    <location>
        <begin position="195"/>
        <end position="207"/>
    </location>
</feature>
<feature type="region of interest" description="Disordered" evidence="1">
    <location>
        <begin position="182"/>
        <end position="209"/>
    </location>
</feature>
<evidence type="ECO:0000313" key="3">
    <source>
        <dbReference type="Proteomes" id="UP000293360"/>
    </source>
</evidence>
<evidence type="ECO:0000313" key="2">
    <source>
        <dbReference type="EMBL" id="RYP06016.1"/>
    </source>
</evidence>
<keyword evidence="3" id="KW-1185">Reference proteome</keyword>
<proteinExistence type="predicted"/>
<dbReference type="OrthoDB" id="10003767at2759"/>
<feature type="region of interest" description="Disordered" evidence="1">
    <location>
        <begin position="107"/>
        <end position="154"/>
    </location>
</feature>
<dbReference type="PANTHER" id="PTHR21310:SF51">
    <property type="entry name" value="AMINOGLYCOSIDE PHOSPHOTRANSFERASE DOMAIN-CONTAINING PROTEIN"/>
    <property type="match status" value="1"/>
</dbReference>
<evidence type="ECO:0008006" key="4">
    <source>
        <dbReference type="Google" id="ProtNLM"/>
    </source>
</evidence>
<reference evidence="2 3" key="1">
    <citation type="submission" date="2018-06" db="EMBL/GenBank/DDBJ databases">
        <title>Complete Genomes of Monosporascus.</title>
        <authorList>
            <person name="Robinson A.J."/>
            <person name="Natvig D.O."/>
        </authorList>
    </citation>
    <scope>NUCLEOTIDE SEQUENCE [LARGE SCALE GENOMIC DNA]</scope>
    <source>
        <strain evidence="2 3">CBS 110550</strain>
    </source>
</reference>
<accession>A0A4Q4TGL1</accession>
<dbReference type="Proteomes" id="UP000293360">
    <property type="component" value="Unassembled WGS sequence"/>
</dbReference>
<dbReference type="InterPro" id="IPR011009">
    <property type="entry name" value="Kinase-like_dom_sf"/>
</dbReference>
<evidence type="ECO:0000256" key="1">
    <source>
        <dbReference type="SAM" id="MobiDB-lite"/>
    </source>
</evidence>
<protein>
    <recommendedName>
        <fullName evidence="4">Aminoglycoside phosphotransferase domain-containing protein</fullName>
    </recommendedName>
</protein>
<gene>
    <name evidence="2" type="ORF">DL764_003433</name>
</gene>
<dbReference type="PANTHER" id="PTHR21310">
    <property type="entry name" value="AMINOGLYCOSIDE PHOSPHOTRANSFERASE-RELATED-RELATED"/>
    <property type="match status" value="1"/>
</dbReference>
<dbReference type="SUPFAM" id="SSF56112">
    <property type="entry name" value="Protein kinase-like (PK-like)"/>
    <property type="match status" value="1"/>
</dbReference>
<feature type="compositionally biased region" description="Polar residues" evidence="1">
    <location>
        <begin position="185"/>
        <end position="194"/>
    </location>
</feature>
<name>A0A4Q4TGL1_9PEZI</name>
<dbReference type="InterPro" id="IPR051678">
    <property type="entry name" value="AGP_Transferase"/>
</dbReference>
<sequence>MPHAPNGASLIPDILSSTCSEGRGRGDDRRYVARARRDRRLELAAWDLRGLRTPNLSFVLGLSWRVRGCTSDVDLVGGLDVRRVAWSLLGVVWRWLRKHFEFTGEKEKSGVVDEEGKGDRDGEGKRGQKKNVVEKRDVKGGGKGEWKGKEQVRNTPSLHDDLAAALLPHSRPPWFTIFNHPTLPPTVQQPNNSNVRKKQQTPHRPRHQQRDFSAILAQIDIRALASLALQTLKQRRGPSHYAPLPRVGGPIFGSAHVLYPVSFDDRRQTRWIIKVPVTGTPDVWDELGADALRGEALVLRMLGTLGRGNGRGNGRGTGGSWRGEEHKFPAPEPIRVDPGVHNALHAPYLVMEFVEGIRLDEYWFADTDAGTHGVTYTSYSADQVKLRRRMVLHSLARAMLRLGACGMEQGGGPVIDEAAWRVLPGVAAPARHLDVGAMVSRWLDRSDGRGTEDERTPVYTAVWPHDDPREAYTAPLDRCPPTTEAARGVDALLRLLIGMLREPGRAGGAEGEGEGAGTRPFVLAHPDLQLRHVIVSEDGEVAGIVGWDGVRAVPRSVGDEALPRWLVRDFDPFVYGWRPTAAAAGLGPVAASDAPGERGGSGSYLEDPPWVLAELRDAYVDIIRRLKREKAASGTGVRGATARGDCPRDVDATRQSLLALSLDEAVRDPRCRGAVLRRVLEKCSTRLEEPLEYEYFVDVLGCGDRLDRCKMRRLARNFAELAERGAEYIGSAIHQANGKLVLRKNSEAVDGLESITVRDGRLEPGMILQPYANYEL</sequence>
<organism evidence="2 3">
    <name type="scientific">Monosporascus ibericus</name>
    <dbReference type="NCBI Taxonomy" id="155417"/>
    <lineage>
        <taxon>Eukaryota</taxon>
        <taxon>Fungi</taxon>
        <taxon>Dikarya</taxon>
        <taxon>Ascomycota</taxon>
        <taxon>Pezizomycotina</taxon>
        <taxon>Sordariomycetes</taxon>
        <taxon>Xylariomycetidae</taxon>
        <taxon>Xylariales</taxon>
        <taxon>Xylariales incertae sedis</taxon>
        <taxon>Monosporascus</taxon>
    </lineage>
</organism>